<dbReference type="Proteomes" id="UP001419268">
    <property type="component" value="Unassembled WGS sequence"/>
</dbReference>
<gene>
    <name evidence="1" type="ORF">Scep_022124</name>
</gene>
<name>A0AAP0F4S0_9MAGN</name>
<proteinExistence type="predicted"/>
<dbReference type="EMBL" id="JBBNAG010000009">
    <property type="protein sequence ID" value="KAK9105280.1"/>
    <property type="molecule type" value="Genomic_DNA"/>
</dbReference>
<comment type="caution">
    <text evidence="1">The sequence shown here is derived from an EMBL/GenBank/DDBJ whole genome shotgun (WGS) entry which is preliminary data.</text>
</comment>
<evidence type="ECO:0000313" key="2">
    <source>
        <dbReference type="Proteomes" id="UP001419268"/>
    </source>
</evidence>
<sequence length="160" mass="17556">MSRRSFTPLVAPPSVLLAVTSLPAPLVLLAGASCSLHHRHRPSLFSSLAVSLSFLSSLFHSLYEEAFDCGGEEEEKEEKARTIGQRGVATIINHHPLSTKTKCTTVGRPVFLWVDKAKKADEEVKEKKTWAPFSDVGSSNVKDEEVFFNVLMQSTSVGLK</sequence>
<dbReference type="PROSITE" id="PS51257">
    <property type="entry name" value="PROKAR_LIPOPROTEIN"/>
    <property type="match status" value="1"/>
</dbReference>
<organism evidence="1 2">
    <name type="scientific">Stephania cephalantha</name>
    <dbReference type="NCBI Taxonomy" id="152367"/>
    <lineage>
        <taxon>Eukaryota</taxon>
        <taxon>Viridiplantae</taxon>
        <taxon>Streptophyta</taxon>
        <taxon>Embryophyta</taxon>
        <taxon>Tracheophyta</taxon>
        <taxon>Spermatophyta</taxon>
        <taxon>Magnoliopsida</taxon>
        <taxon>Ranunculales</taxon>
        <taxon>Menispermaceae</taxon>
        <taxon>Menispermoideae</taxon>
        <taxon>Cissampelideae</taxon>
        <taxon>Stephania</taxon>
    </lineage>
</organism>
<dbReference type="AlphaFoldDB" id="A0AAP0F4S0"/>
<reference evidence="1 2" key="1">
    <citation type="submission" date="2024-01" db="EMBL/GenBank/DDBJ databases">
        <title>Genome assemblies of Stephania.</title>
        <authorList>
            <person name="Yang L."/>
        </authorList>
    </citation>
    <scope>NUCLEOTIDE SEQUENCE [LARGE SCALE GENOMIC DNA]</scope>
    <source>
        <strain evidence="1">JXDWG</strain>
        <tissue evidence="1">Leaf</tissue>
    </source>
</reference>
<keyword evidence="2" id="KW-1185">Reference proteome</keyword>
<evidence type="ECO:0000313" key="1">
    <source>
        <dbReference type="EMBL" id="KAK9105280.1"/>
    </source>
</evidence>
<protein>
    <submittedName>
        <fullName evidence="1">Uncharacterized protein</fullName>
    </submittedName>
</protein>
<accession>A0AAP0F4S0</accession>